<dbReference type="PIRSF" id="PIRSF006060">
    <property type="entry name" value="AA_transporter"/>
    <property type="match status" value="1"/>
</dbReference>
<evidence type="ECO:0000256" key="4">
    <source>
        <dbReference type="ARBA" id="ARBA00022989"/>
    </source>
</evidence>
<evidence type="ECO:0000256" key="6">
    <source>
        <dbReference type="SAM" id="Phobius"/>
    </source>
</evidence>
<feature type="transmembrane region" description="Helical" evidence="6">
    <location>
        <begin position="210"/>
        <end position="227"/>
    </location>
</feature>
<dbReference type="GO" id="GO:0016020">
    <property type="term" value="C:membrane"/>
    <property type="evidence" value="ECO:0007669"/>
    <property type="project" value="UniProtKB-SubCell"/>
</dbReference>
<feature type="transmembrane region" description="Helical" evidence="6">
    <location>
        <begin position="43"/>
        <end position="60"/>
    </location>
</feature>
<name>A0A5N6U4P5_ASPAV</name>
<sequence length="501" mass="54510">MTIHERKRAVSPMMVEVEAQPSHHDKDDYDLTRMGKRPVLKRNFGLMSMIGFSCTILVTWETVPTVLDQQLEKAPTAGGQYHWCSMLAPPSYMKLLSYITGWLAAIGWQATYAASSYLNGFYIQAIIGYCNPSYTPKPWKQTVYAHAGIVVSAFLNLAGGKVLPRLEGTILFFHVVGFFATIIPLVYMAEHRPAKEVFTLFMNEGNWPTQMLSVMIGLSAPVFAFSGGDAAVHMVEEMTNAATAVPISLMTTVLVNGALGMGMTIALFFCLGDMDKALHEPHDVPFFAIFEGATGSVAGTAAAIGLNMAIGVCSLIGMLATASRQFWSFSRDRAIPGWRVWSQVTPRTAIPTYTVFLTSMISALLSLIGLGSEVAFNSLVSMSTTGLFLSYMVAGGLLLYRRCTGGISHSADSETAIINTAGAKLVWGPFHLPGLWGIAVNAFAMAYMAIATFFSMWPPKNNVDIHTMNYSIVGTGCVIILSLAYYVLRARKVYIGPIIEI</sequence>
<keyword evidence="4 6" id="KW-1133">Transmembrane helix</keyword>
<evidence type="ECO:0000256" key="1">
    <source>
        <dbReference type="ARBA" id="ARBA00004141"/>
    </source>
</evidence>
<proteinExistence type="predicted"/>
<feature type="transmembrane region" description="Helical" evidence="6">
    <location>
        <begin position="348"/>
        <end position="368"/>
    </location>
</feature>
<feature type="transmembrane region" description="Helical" evidence="6">
    <location>
        <begin position="374"/>
        <end position="400"/>
    </location>
</feature>
<feature type="transmembrane region" description="Helical" evidence="6">
    <location>
        <begin position="469"/>
        <end position="488"/>
    </location>
</feature>
<dbReference type="OrthoDB" id="3257095at2759"/>
<evidence type="ECO:0000256" key="2">
    <source>
        <dbReference type="ARBA" id="ARBA00022448"/>
    </source>
</evidence>
<feature type="transmembrane region" description="Helical" evidence="6">
    <location>
        <begin position="247"/>
        <end position="272"/>
    </location>
</feature>
<feature type="transmembrane region" description="Helical" evidence="6">
    <location>
        <begin position="434"/>
        <end position="457"/>
    </location>
</feature>
<feature type="transmembrane region" description="Helical" evidence="6">
    <location>
        <begin position="169"/>
        <end position="189"/>
    </location>
</feature>
<protein>
    <submittedName>
        <fullName evidence="7">Amino acid/polyamine transporter I</fullName>
    </submittedName>
</protein>
<dbReference type="InterPro" id="IPR002293">
    <property type="entry name" value="AA/rel_permease1"/>
</dbReference>
<keyword evidence="3 6" id="KW-0812">Transmembrane</keyword>
<comment type="subcellular location">
    <subcellularLocation>
        <location evidence="1">Membrane</location>
        <topology evidence="1">Multi-pass membrane protein</topology>
    </subcellularLocation>
</comment>
<evidence type="ECO:0000256" key="5">
    <source>
        <dbReference type="ARBA" id="ARBA00023136"/>
    </source>
</evidence>
<evidence type="ECO:0000313" key="7">
    <source>
        <dbReference type="EMBL" id="KAE8153191.1"/>
    </source>
</evidence>
<accession>A0A5N6U4P5</accession>
<dbReference type="PANTHER" id="PTHR45649:SF1">
    <property type="entry name" value="TRANSPORTER, PUTATIVE (EUROFUNG)-RELATED"/>
    <property type="match status" value="1"/>
</dbReference>
<feature type="transmembrane region" description="Helical" evidence="6">
    <location>
        <begin position="143"/>
        <end position="163"/>
    </location>
</feature>
<gene>
    <name evidence="7" type="ORF">BDV25DRAFT_137094</name>
</gene>
<evidence type="ECO:0000313" key="8">
    <source>
        <dbReference type="Proteomes" id="UP000325780"/>
    </source>
</evidence>
<keyword evidence="8" id="KW-1185">Reference proteome</keyword>
<dbReference type="PANTHER" id="PTHR45649">
    <property type="entry name" value="AMINO-ACID PERMEASE BAT1"/>
    <property type="match status" value="1"/>
</dbReference>
<keyword evidence="2" id="KW-0813">Transport</keyword>
<dbReference type="GO" id="GO:0022857">
    <property type="term" value="F:transmembrane transporter activity"/>
    <property type="evidence" value="ECO:0007669"/>
    <property type="project" value="InterPro"/>
</dbReference>
<dbReference type="Gene3D" id="1.20.1740.10">
    <property type="entry name" value="Amino acid/polyamine transporter I"/>
    <property type="match status" value="1"/>
</dbReference>
<dbReference type="AlphaFoldDB" id="A0A5N6U4P5"/>
<reference evidence="7 8" key="1">
    <citation type="submission" date="2019-04" db="EMBL/GenBank/DDBJ databases">
        <title>Friends and foes A comparative genomics study of 23 Aspergillus species from section Flavi.</title>
        <authorList>
            <consortium name="DOE Joint Genome Institute"/>
            <person name="Kjaerbolling I."/>
            <person name="Vesth T."/>
            <person name="Frisvad J.C."/>
            <person name="Nybo J.L."/>
            <person name="Theobald S."/>
            <person name="Kildgaard S."/>
            <person name="Isbrandt T."/>
            <person name="Kuo A."/>
            <person name="Sato A."/>
            <person name="Lyhne E.K."/>
            <person name="Kogle M.E."/>
            <person name="Wiebenga A."/>
            <person name="Kun R.S."/>
            <person name="Lubbers R.J."/>
            <person name="Makela M.R."/>
            <person name="Barry K."/>
            <person name="Chovatia M."/>
            <person name="Clum A."/>
            <person name="Daum C."/>
            <person name="Haridas S."/>
            <person name="He G."/>
            <person name="LaButti K."/>
            <person name="Lipzen A."/>
            <person name="Mondo S."/>
            <person name="Riley R."/>
            <person name="Salamov A."/>
            <person name="Simmons B.A."/>
            <person name="Magnuson J.K."/>
            <person name="Henrissat B."/>
            <person name="Mortensen U.H."/>
            <person name="Larsen T.O."/>
            <person name="Devries R.P."/>
            <person name="Grigoriev I.V."/>
            <person name="Machida M."/>
            <person name="Baker S.E."/>
            <person name="Andersen M.R."/>
        </authorList>
    </citation>
    <scope>NUCLEOTIDE SEQUENCE [LARGE SCALE GENOMIC DNA]</scope>
    <source>
        <strain evidence="7 8">IBT 18842</strain>
    </source>
</reference>
<keyword evidence="5 6" id="KW-0472">Membrane</keyword>
<dbReference type="Proteomes" id="UP000325780">
    <property type="component" value="Unassembled WGS sequence"/>
</dbReference>
<feature type="transmembrane region" description="Helical" evidence="6">
    <location>
        <begin position="95"/>
        <end position="122"/>
    </location>
</feature>
<evidence type="ECO:0000256" key="3">
    <source>
        <dbReference type="ARBA" id="ARBA00022692"/>
    </source>
</evidence>
<feature type="transmembrane region" description="Helical" evidence="6">
    <location>
        <begin position="308"/>
        <end position="327"/>
    </location>
</feature>
<dbReference type="EMBL" id="ML742042">
    <property type="protein sequence ID" value="KAE8153191.1"/>
    <property type="molecule type" value="Genomic_DNA"/>
</dbReference>
<organism evidence="7 8">
    <name type="scientific">Aspergillus avenaceus</name>
    <dbReference type="NCBI Taxonomy" id="36643"/>
    <lineage>
        <taxon>Eukaryota</taxon>
        <taxon>Fungi</taxon>
        <taxon>Dikarya</taxon>
        <taxon>Ascomycota</taxon>
        <taxon>Pezizomycotina</taxon>
        <taxon>Eurotiomycetes</taxon>
        <taxon>Eurotiomycetidae</taxon>
        <taxon>Eurotiales</taxon>
        <taxon>Aspergillaceae</taxon>
        <taxon>Aspergillus</taxon>
        <taxon>Aspergillus subgen. Circumdati</taxon>
    </lineage>
</organism>
<dbReference type="Pfam" id="PF13520">
    <property type="entry name" value="AA_permease_2"/>
    <property type="match status" value="1"/>
</dbReference>